<sequence>MLPTLSHIHAWDTEHLIEAAYYWTKVADQWEDVFLEMRNRSHFIAWEGAGGDGLRQRTGADLQIVSGIAEHLRQASGLAREGAGTIGAAQRRVIYAVQDAHNAGFNVEEDLSVTDTRTSRTAAEQAARQAQAQALAGDIRQRATQLIGVEHEVAAKIATATAPLNTVGFHEPPIAPSLPTPVPHNEKPQIHAVDRSWKQDPPSPMPGDPKDMTAAQARAAWDAVNADIARYNARCGRTFVLPNEQAAYDACIADKGSLLERQAAIRARLGELGVPVEGEPPPAPDPAGPQPNEGLPPPGVSPPAESNLTVGPPSRPSQQARGGESLWDENGGEWRYFPGDNYRYPHWDYNPHDSPTARWQNIPIGDLPTHK</sequence>
<feature type="region of interest" description="Disordered" evidence="1">
    <location>
        <begin position="272"/>
        <end position="332"/>
    </location>
</feature>
<feature type="compositionally biased region" description="Pro residues" evidence="1">
    <location>
        <begin position="278"/>
        <end position="301"/>
    </location>
</feature>
<organism evidence="2 3">
    <name type="scientific">Mycobacterium canettii (strain CIPT 140010059)</name>
    <dbReference type="NCBI Taxonomy" id="1048245"/>
    <lineage>
        <taxon>Bacteria</taxon>
        <taxon>Bacillati</taxon>
        <taxon>Actinomycetota</taxon>
        <taxon>Actinomycetes</taxon>
        <taxon>Mycobacteriales</taxon>
        <taxon>Mycobacteriaceae</taxon>
        <taxon>Mycobacterium</taxon>
        <taxon>Mycobacterium tuberculosis complex</taxon>
    </lineage>
</organism>
<proteinExistence type="predicted"/>
<evidence type="ECO:0000256" key="1">
    <source>
        <dbReference type="SAM" id="MobiDB-lite"/>
    </source>
</evidence>
<dbReference type="EMBL" id="HE572590">
    <property type="protein sequence ID" value="CCC44298.1"/>
    <property type="molecule type" value="Genomic_DNA"/>
</dbReference>
<reference evidence="2 3" key="2">
    <citation type="journal article" date="2013" name="Nat. Genet.">
        <title>Genomic analysis of smooth tubercle bacilli provides insights into ancestry and pathoadaptation of Mycobacterium tuberculosis.</title>
        <authorList>
            <person name="Supply P."/>
            <person name="Marceau M."/>
            <person name="Mangenot S."/>
            <person name="Roche D."/>
            <person name="Rouanet C."/>
            <person name="Khanna V."/>
            <person name="Majlessi L."/>
            <person name="Criscuolo A."/>
            <person name="Tap J."/>
            <person name="Pawlik A."/>
            <person name="Fiette L."/>
            <person name="Orgeur M."/>
            <person name="Fabre M."/>
            <person name="Parmentier C."/>
            <person name="Frigui W."/>
            <person name="Simeone R."/>
            <person name="Boritsch E.C."/>
            <person name="Debrie A.S."/>
            <person name="Willery E."/>
            <person name="Walker D."/>
            <person name="Quail M.A."/>
            <person name="Ma L."/>
            <person name="Bouchier C."/>
            <person name="Salvignol G."/>
            <person name="Sayes F."/>
            <person name="Cascioferro A."/>
            <person name="Seemann T."/>
            <person name="Barbe V."/>
            <person name="Locht C."/>
            <person name="Gutierrez M.C."/>
            <person name="Leclerc C."/>
            <person name="Bentley S.D."/>
            <person name="Stinear T.P."/>
            <person name="Brisse S."/>
            <person name="Medigue C."/>
            <person name="Parkhill J."/>
            <person name="Cruveiller S."/>
            <person name="Brosch R."/>
        </authorList>
    </citation>
    <scope>NUCLEOTIDE SEQUENCE [LARGE SCALE GENOMIC DNA]</scope>
    <source>
        <strain evidence="2 3">CIPT 140010059</strain>
    </source>
</reference>
<dbReference type="KEGG" id="mce:MCAN_19661"/>
<dbReference type="Proteomes" id="UP000008896">
    <property type="component" value="Chromosome"/>
</dbReference>
<gene>
    <name evidence="2" type="ordered locus">MCAN_19661</name>
</gene>
<evidence type="ECO:0000313" key="2">
    <source>
        <dbReference type="EMBL" id="CCC44298.1"/>
    </source>
</evidence>
<feature type="region of interest" description="Disordered" evidence="1">
    <location>
        <begin position="345"/>
        <end position="371"/>
    </location>
</feature>
<protein>
    <recommendedName>
        <fullName evidence="4">Transmembrane protein</fullName>
    </recommendedName>
</protein>
<evidence type="ECO:0000313" key="3">
    <source>
        <dbReference type="Proteomes" id="UP000008896"/>
    </source>
</evidence>
<accession>A0AB72XL20</accession>
<name>A0AB72XL20_MYCCP</name>
<evidence type="ECO:0008006" key="4">
    <source>
        <dbReference type="Google" id="ProtNLM"/>
    </source>
</evidence>
<reference evidence="2 3" key="1">
    <citation type="journal article" date="2012" name="PLoS Negl. Trop. Dis.">
        <title>The Genome of Mycobacterium Africanum West African 2 Reveals a Lineage-Specific Locus and Genome Erosion Common to the M. tuberculosis Complex.</title>
        <authorList>
            <person name="Bentley S.D."/>
            <person name="Comas I."/>
            <person name="Bryant J.M."/>
            <person name="Walker D."/>
            <person name="Smith N.H."/>
            <person name="Harris S.R."/>
            <person name="Thurston S."/>
            <person name="Gagneux S."/>
            <person name="Wood J."/>
            <person name="Antonio M."/>
            <person name="Quail M.A."/>
            <person name="Gehre F."/>
            <person name="Adegbola R.A."/>
            <person name="Parkhill J."/>
            <person name="de Jong B.C."/>
        </authorList>
    </citation>
    <scope>NUCLEOTIDE SEQUENCE [LARGE SCALE GENOMIC DNA]</scope>
    <source>
        <strain evidence="2 3">CIPT 140010059</strain>
    </source>
</reference>
<dbReference type="AlphaFoldDB" id="A0AB72XL20"/>